<dbReference type="Proteomes" id="UP001165120">
    <property type="component" value="Unassembled WGS sequence"/>
</dbReference>
<dbReference type="Gene3D" id="3.50.50.60">
    <property type="entry name" value="FAD/NAD(P)-binding domain"/>
    <property type="match status" value="1"/>
</dbReference>
<dbReference type="AlphaFoldDB" id="A0A9W6T498"/>
<dbReference type="PANTHER" id="PTHR10961:SF26">
    <property type="entry name" value="L-SACCHAROPINE OXIDASE"/>
    <property type="match status" value="1"/>
</dbReference>
<keyword evidence="3" id="KW-0285">Flavoprotein</keyword>
<comment type="caution">
    <text evidence="7">The sequence shown here is derived from an EMBL/GenBank/DDBJ whole genome shotgun (WGS) entry which is preliminary data.</text>
</comment>
<sequence length="427" mass="47779">MSSSDTYDVVIVGCGVFGLSTAIHLAKKGVKVVALDAFPVPSPLSAADDYNKIIRIEYPDPLYMKLAVDALAKWETDPLYSKNFYKVGRLTLSPLQQDDESIGRLNYEKKSLENIEKFGIKQNIIKINNPDDLSNLIPEFKSNALPDTISAAYNKNAGFAHSANSLRSAYEEAVRLGVTFRTGKSGHVIKVDDGEVLCESGDLYYGSKVLISMGAATGNLIDLQGQIKATGIFVTHIQLTEEESEKYRNLPIFFSAELGYFFPPDKETNIFKFVLTSCDARNTITNPFNPEESISLPRYKTQFEGDTIPQETIEDAKKTLNLLLPELADKPLTDCKVCWLSDTTDSHFLIDKVPFFGNVYVACGDSGHGFKFLPNIGKYISQVLDGTIDADIKKSWSWKRYPTWKRGVSSRVTRPNHEMKDINWYIE</sequence>
<evidence type="ECO:0000256" key="5">
    <source>
        <dbReference type="ARBA" id="ARBA00023002"/>
    </source>
</evidence>
<evidence type="ECO:0000313" key="7">
    <source>
        <dbReference type="EMBL" id="GME77593.1"/>
    </source>
</evidence>
<name>A0A9W6T498_CANBO</name>
<proteinExistence type="inferred from homology"/>
<gene>
    <name evidence="7" type="ORF">Cboi02_000557700</name>
</gene>
<dbReference type="InterPro" id="IPR036188">
    <property type="entry name" value="FAD/NAD-bd_sf"/>
</dbReference>
<dbReference type="InterPro" id="IPR006076">
    <property type="entry name" value="FAD-dep_OxRdtase"/>
</dbReference>
<evidence type="ECO:0000256" key="2">
    <source>
        <dbReference type="ARBA" id="ARBA00010989"/>
    </source>
</evidence>
<dbReference type="Gene3D" id="3.30.9.10">
    <property type="entry name" value="D-Amino Acid Oxidase, subunit A, domain 2"/>
    <property type="match status" value="1"/>
</dbReference>
<evidence type="ECO:0000259" key="6">
    <source>
        <dbReference type="Pfam" id="PF01266"/>
    </source>
</evidence>
<dbReference type="OrthoDB" id="2219495at2759"/>
<dbReference type="Pfam" id="PF01266">
    <property type="entry name" value="DAO"/>
    <property type="match status" value="1"/>
</dbReference>
<accession>A0A9W6T498</accession>
<organism evidence="7 8">
    <name type="scientific">Candida boidinii</name>
    <name type="common">Yeast</name>
    <dbReference type="NCBI Taxonomy" id="5477"/>
    <lineage>
        <taxon>Eukaryota</taxon>
        <taxon>Fungi</taxon>
        <taxon>Dikarya</taxon>
        <taxon>Ascomycota</taxon>
        <taxon>Saccharomycotina</taxon>
        <taxon>Pichiomycetes</taxon>
        <taxon>Pichiales</taxon>
        <taxon>Pichiaceae</taxon>
        <taxon>Ogataea</taxon>
        <taxon>Ogataea/Candida clade</taxon>
    </lineage>
</organism>
<feature type="domain" description="FAD dependent oxidoreductase" evidence="6">
    <location>
        <begin position="8"/>
        <end position="382"/>
    </location>
</feature>
<dbReference type="PANTHER" id="PTHR10961">
    <property type="entry name" value="PEROXISOMAL SARCOSINE OXIDASE"/>
    <property type="match status" value="1"/>
</dbReference>
<dbReference type="SUPFAM" id="SSF51905">
    <property type="entry name" value="FAD/NAD(P)-binding domain"/>
    <property type="match status" value="1"/>
</dbReference>
<dbReference type="EMBL" id="BSXN01002776">
    <property type="protein sequence ID" value="GME77593.1"/>
    <property type="molecule type" value="Genomic_DNA"/>
</dbReference>
<evidence type="ECO:0000256" key="3">
    <source>
        <dbReference type="ARBA" id="ARBA00022630"/>
    </source>
</evidence>
<dbReference type="InterPro" id="IPR045170">
    <property type="entry name" value="MTOX"/>
</dbReference>
<evidence type="ECO:0000256" key="1">
    <source>
        <dbReference type="ARBA" id="ARBA00001974"/>
    </source>
</evidence>
<dbReference type="GO" id="GO:0051698">
    <property type="term" value="F:saccharopine oxidase activity"/>
    <property type="evidence" value="ECO:0007669"/>
    <property type="project" value="TreeGrafter"/>
</dbReference>
<evidence type="ECO:0000313" key="8">
    <source>
        <dbReference type="Proteomes" id="UP001165120"/>
    </source>
</evidence>
<dbReference type="GO" id="GO:0050660">
    <property type="term" value="F:flavin adenine dinucleotide binding"/>
    <property type="evidence" value="ECO:0007669"/>
    <property type="project" value="InterPro"/>
</dbReference>
<keyword evidence="8" id="KW-1185">Reference proteome</keyword>
<evidence type="ECO:0000256" key="4">
    <source>
        <dbReference type="ARBA" id="ARBA00022827"/>
    </source>
</evidence>
<keyword evidence="4" id="KW-0274">FAD</keyword>
<protein>
    <submittedName>
        <fullName evidence="7">Unnamed protein product</fullName>
    </submittedName>
</protein>
<comment type="similarity">
    <text evidence="2">Belongs to the MSOX/MTOX family.</text>
</comment>
<reference evidence="7" key="1">
    <citation type="submission" date="2023-04" db="EMBL/GenBank/DDBJ databases">
        <title>Candida boidinii NBRC 10035.</title>
        <authorList>
            <person name="Ichikawa N."/>
            <person name="Sato H."/>
            <person name="Tonouchi N."/>
        </authorList>
    </citation>
    <scope>NUCLEOTIDE SEQUENCE</scope>
    <source>
        <strain evidence="7">NBRC 10035</strain>
    </source>
</reference>
<comment type="cofactor">
    <cofactor evidence="1">
        <name>FAD</name>
        <dbReference type="ChEBI" id="CHEBI:57692"/>
    </cofactor>
</comment>
<keyword evidence="5" id="KW-0560">Oxidoreductase</keyword>
<dbReference type="GO" id="GO:0008115">
    <property type="term" value="F:sarcosine oxidase activity"/>
    <property type="evidence" value="ECO:0007669"/>
    <property type="project" value="TreeGrafter"/>
</dbReference>